<dbReference type="PIRSF" id="PIRSF000371">
    <property type="entry name" value="PFL_act_enz"/>
    <property type="match status" value="1"/>
</dbReference>
<keyword evidence="5 6" id="KW-0411">Iron-sulfur</keyword>
<dbReference type="Proteomes" id="UP000484842">
    <property type="component" value="Unassembled WGS sequence"/>
</dbReference>
<comment type="function">
    <text evidence="6">Activation of pyruvate formate-lyase under anaerobic conditions by generation of an organic free radical, using S-adenosylmethionine and reduced flavodoxin as cosubstrates to produce 5'-deoxy-adenosine.</text>
</comment>
<keyword evidence="9" id="KW-1185">Reference proteome</keyword>
<keyword evidence="8" id="KW-0456">Lyase</keyword>
<dbReference type="InterPro" id="IPR012838">
    <property type="entry name" value="PFL1_activating"/>
</dbReference>
<evidence type="ECO:0000256" key="6">
    <source>
        <dbReference type="RuleBase" id="RU362053"/>
    </source>
</evidence>
<proteinExistence type="inferred from homology"/>
<evidence type="ECO:0000256" key="1">
    <source>
        <dbReference type="ARBA" id="ARBA00022485"/>
    </source>
</evidence>
<keyword evidence="8" id="KW-0670">Pyruvate</keyword>
<evidence type="ECO:0000259" key="7">
    <source>
        <dbReference type="PROSITE" id="PS51918"/>
    </source>
</evidence>
<dbReference type="Gene3D" id="3.20.20.70">
    <property type="entry name" value="Aldolase class I"/>
    <property type="match status" value="1"/>
</dbReference>
<evidence type="ECO:0000256" key="3">
    <source>
        <dbReference type="ARBA" id="ARBA00022723"/>
    </source>
</evidence>
<dbReference type="PROSITE" id="PS51918">
    <property type="entry name" value="RADICAL_SAM"/>
    <property type="match status" value="1"/>
</dbReference>
<comment type="cofactor">
    <cofactor evidence="6">
        <name>[4Fe-4S] cluster</name>
        <dbReference type="ChEBI" id="CHEBI:49883"/>
    </cofactor>
    <text evidence="6">Binds 1 [4Fe-4S] cluster. The cluster is coordinated with 3 cysteines and an exchangeable S-adenosyl-L-methionine.</text>
</comment>
<dbReference type="NCBIfam" id="TIGR02493">
    <property type="entry name" value="PFLA"/>
    <property type="match status" value="1"/>
</dbReference>
<comment type="catalytic activity">
    <reaction evidence="6">
        <text>glycyl-[formate C-acetyltransferase] + reduced [flavodoxin] + S-adenosyl-L-methionine = glycin-2-yl radical-[formate C-acetyltransferase] + semiquinone [flavodoxin] + 5'-deoxyadenosine + L-methionine + H(+)</text>
        <dbReference type="Rhea" id="RHEA:19225"/>
        <dbReference type="Rhea" id="RHEA-COMP:10622"/>
        <dbReference type="Rhea" id="RHEA-COMP:12190"/>
        <dbReference type="Rhea" id="RHEA-COMP:12191"/>
        <dbReference type="Rhea" id="RHEA-COMP:14480"/>
        <dbReference type="ChEBI" id="CHEBI:15378"/>
        <dbReference type="ChEBI" id="CHEBI:17319"/>
        <dbReference type="ChEBI" id="CHEBI:29947"/>
        <dbReference type="ChEBI" id="CHEBI:32722"/>
        <dbReference type="ChEBI" id="CHEBI:57618"/>
        <dbReference type="ChEBI" id="CHEBI:57844"/>
        <dbReference type="ChEBI" id="CHEBI:59789"/>
        <dbReference type="ChEBI" id="CHEBI:140311"/>
        <dbReference type="EC" id="1.97.1.4"/>
    </reaction>
</comment>
<dbReference type="SFLD" id="SFLDG01066">
    <property type="entry name" value="organic_radical-activating_enz"/>
    <property type="match status" value="1"/>
</dbReference>
<dbReference type="EMBL" id="WBSL01000005">
    <property type="protein sequence ID" value="MPY67349.1"/>
    <property type="molecule type" value="Genomic_DNA"/>
</dbReference>
<dbReference type="CDD" id="cd01335">
    <property type="entry name" value="Radical_SAM"/>
    <property type="match status" value="1"/>
</dbReference>
<evidence type="ECO:0000256" key="2">
    <source>
        <dbReference type="ARBA" id="ARBA00022691"/>
    </source>
</evidence>
<dbReference type="RefSeq" id="WP_152871683.1">
    <property type="nucleotide sequence ID" value="NZ_WBSL01000005.1"/>
</dbReference>
<dbReference type="SFLD" id="SFLDG01067">
    <property type="entry name" value="SPASM/twitch_domain_containing"/>
    <property type="match status" value="1"/>
</dbReference>
<keyword evidence="6" id="KW-0963">Cytoplasm</keyword>
<dbReference type="InterPro" id="IPR013785">
    <property type="entry name" value="Aldolase_TIM"/>
</dbReference>
<evidence type="ECO:0000313" key="8">
    <source>
        <dbReference type="EMBL" id="MPY67349.1"/>
    </source>
</evidence>
<dbReference type="GO" id="GO:0005737">
    <property type="term" value="C:cytoplasm"/>
    <property type="evidence" value="ECO:0007669"/>
    <property type="project" value="UniProtKB-SubCell"/>
</dbReference>
<dbReference type="PANTHER" id="PTHR30352:SF5">
    <property type="entry name" value="PYRUVATE FORMATE-LYASE 1-ACTIVATING ENZYME"/>
    <property type="match status" value="1"/>
</dbReference>
<dbReference type="InterPro" id="IPR058240">
    <property type="entry name" value="rSAM_sf"/>
</dbReference>
<dbReference type="EC" id="1.97.1.4" evidence="6"/>
<dbReference type="Pfam" id="PF04055">
    <property type="entry name" value="Radical_SAM"/>
    <property type="match status" value="1"/>
</dbReference>
<keyword evidence="3 6" id="KW-0479">Metal-binding</keyword>
<dbReference type="SUPFAM" id="SSF102114">
    <property type="entry name" value="Radical SAM enzymes"/>
    <property type="match status" value="1"/>
</dbReference>
<comment type="caution">
    <text evidence="8">The sequence shown here is derived from an EMBL/GenBank/DDBJ whole genome shotgun (WGS) entry which is preliminary data.</text>
</comment>
<keyword evidence="2 6" id="KW-0949">S-adenosyl-L-methionine</keyword>
<feature type="domain" description="Radical SAM core" evidence="7">
    <location>
        <begin position="17"/>
        <end position="242"/>
    </location>
</feature>
<gene>
    <name evidence="8" type="primary">pflA</name>
    <name evidence="8" type="ORF">F8S09_11720</name>
</gene>
<dbReference type="SFLD" id="SFLDS00029">
    <property type="entry name" value="Radical_SAM"/>
    <property type="match status" value="1"/>
</dbReference>
<protein>
    <recommendedName>
        <fullName evidence="6">Pyruvate formate-lyase-activating enzyme</fullName>
        <ecNumber evidence="6">1.97.1.4</ecNumber>
    </recommendedName>
</protein>
<evidence type="ECO:0000256" key="5">
    <source>
        <dbReference type="ARBA" id="ARBA00023014"/>
    </source>
</evidence>
<keyword evidence="4 6" id="KW-0408">Iron</keyword>
<dbReference type="PANTHER" id="PTHR30352">
    <property type="entry name" value="PYRUVATE FORMATE-LYASE-ACTIVATING ENZYME"/>
    <property type="match status" value="1"/>
</dbReference>
<dbReference type="GO" id="GO:0016829">
    <property type="term" value="F:lyase activity"/>
    <property type="evidence" value="ECO:0007669"/>
    <property type="project" value="UniProtKB-KW"/>
</dbReference>
<dbReference type="AlphaFoldDB" id="A0A7X1NXV7"/>
<keyword evidence="6 8" id="KW-0560">Oxidoreductase</keyword>
<sequence>MQDLTGYIHSYTTGSAYDGPGLRTVVWTTGCQFRCQYCHNPDTWHLKDGQPVQASELVNEVMRYAPFMRAGRGGVTVSGGEPLVQAPFVMEVLRGCRARGLHTALDTNGALGDRLSDEDLQEIDLVLLDIKSWDGATHRRVTGAEVDPVRRFAERLARLGRPMWVRFVLVPGLTDDPANMSGLARFVAGLQGVERVEILPFHQLGRGKWEARGLNYPLADTPAASREDVLAAAAVFQACGVSVSV</sequence>
<comment type="subcellular location">
    <subcellularLocation>
        <location evidence="6">Cytoplasm</location>
    </subcellularLocation>
</comment>
<reference evidence="8 9" key="1">
    <citation type="submission" date="2019-10" db="EMBL/GenBank/DDBJ databases">
        <title>Deinococcus sp. isolated from soil.</title>
        <authorList>
            <person name="Li Y."/>
            <person name="Wang J."/>
        </authorList>
    </citation>
    <scope>NUCLEOTIDE SEQUENCE [LARGE SCALE GENOMIC DNA]</scope>
    <source>
        <strain evidence="8 9">SDU3-2</strain>
    </source>
</reference>
<evidence type="ECO:0000313" key="9">
    <source>
        <dbReference type="Proteomes" id="UP000484842"/>
    </source>
</evidence>
<dbReference type="InterPro" id="IPR034457">
    <property type="entry name" value="Organic_radical-activating"/>
</dbReference>
<comment type="similarity">
    <text evidence="6">Belongs to the organic radical-activating enzymes family.</text>
</comment>
<organism evidence="8 9">
    <name type="scientific">Deinococcus terrestris</name>
    <dbReference type="NCBI Taxonomy" id="2651870"/>
    <lineage>
        <taxon>Bacteria</taxon>
        <taxon>Thermotogati</taxon>
        <taxon>Deinococcota</taxon>
        <taxon>Deinococci</taxon>
        <taxon>Deinococcales</taxon>
        <taxon>Deinococcaceae</taxon>
        <taxon>Deinococcus</taxon>
    </lineage>
</organism>
<accession>A0A7X1NXV7</accession>
<evidence type="ECO:0000256" key="4">
    <source>
        <dbReference type="ARBA" id="ARBA00023004"/>
    </source>
</evidence>
<dbReference type="InterPro" id="IPR007197">
    <property type="entry name" value="rSAM"/>
</dbReference>
<dbReference type="GO" id="GO:0043365">
    <property type="term" value="F:[formate-C-acetyltransferase]-activating enzyme activity"/>
    <property type="evidence" value="ECO:0007669"/>
    <property type="project" value="UniProtKB-UniRule"/>
</dbReference>
<keyword evidence="1 6" id="KW-0004">4Fe-4S</keyword>
<dbReference type="GO" id="GO:0051539">
    <property type="term" value="F:4 iron, 4 sulfur cluster binding"/>
    <property type="evidence" value="ECO:0007669"/>
    <property type="project" value="UniProtKB-UniRule"/>
</dbReference>
<name>A0A7X1NXV7_9DEIO</name>
<dbReference type="GO" id="GO:0046872">
    <property type="term" value="F:metal ion binding"/>
    <property type="evidence" value="ECO:0007669"/>
    <property type="project" value="UniProtKB-UniRule"/>
</dbReference>
<dbReference type="InterPro" id="IPR012839">
    <property type="entry name" value="Organic_radical_activase"/>
</dbReference>